<comment type="catalytic activity">
    <reaction evidence="8">
        <text>1,2-dihexadecanoyl-sn-glycero-3-phospho-(1D-myo-inositol-5-phosphate) + ATP = 1,2-dihexadecanoyl-sn-glycero-3-phospho-(1D-myo-inositol-4,5-bisphosphate) + ADP + H(+)</text>
        <dbReference type="Rhea" id="RHEA:55992"/>
        <dbReference type="ChEBI" id="CHEBI:15378"/>
        <dbReference type="ChEBI" id="CHEBI:30616"/>
        <dbReference type="ChEBI" id="CHEBI:83423"/>
        <dbReference type="ChEBI" id="CHEBI:84968"/>
        <dbReference type="ChEBI" id="CHEBI:456216"/>
    </reaction>
    <physiologicalReaction direction="left-to-right" evidence="8">
        <dbReference type="Rhea" id="RHEA:55993"/>
    </physiologicalReaction>
</comment>
<accession>A0A0V1MMR7</accession>
<organism evidence="15 16">
    <name type="scientific">Trichinella papuae</name>
    <dbReference type="NCBI Taxonomy" id="268474"/>
    <lineage>
        <taxon>Eukaryota</taxon>
        <taxon>Metazoa</taxon>
        <taxon>Ecdysozoa</taxon>
        <taxon>Nematoda</taxon>
        <taxon>Enoplea</taxon>
        <taxon>Dorylaimia</taxon>
        <taxon>Trichinellida</taxon>
        <taxon>Trichinellidae</taxon>
        <taxon>Trichinella</taxon>
    </lineage>
</organism>
<dbReference type="FunFam" id="3.30.800.10:FF:000002">
    <property type="entry name" value="Phosphatidylinositol 5-phosphate 4-kinase type-2 beta"/>
    <property type="match status" value="1"/>
</dbReference>
<evidence type="ECO:0000256" key="4">
    <source>
        <dbReference type="ARBA" id="ARBA00022741"/>
    </source>
</evidence>
<dbReference type="SMART" id="SM00330">
    <property type="entry name" value="PIPKc"/>
    <property type="match status" value="1"/>
</dbReference>
<comment type="catalytic activity">
    <reaction evidence="10">
        <text>1,2-dihexadecanoyl-sn-glycero-3-phospho-(1D-myo-inositol-5-phosphate) + GTP = 1,2-dihexadecanoyl-sn-glycero-3-phospho-(1D-myo-inositol-4,5-bisphosphate) + GDP + H(+)</text>
        <dbReference type="Rhea" id="RHEA:55964"/>
        <dbReference type="ChEBI" id="CHEBI:15378"/>
        <dbReference type="ChEBI" id="CHEBI:37565"/>
        <dbReference type="ChEBI" id="CHEBI:58189"/>
        <dbReference type="ChEBI" id="CHEBI:83423"/>
        <dbReference type="ChEBI" id="CHEBI:84968"/>
    </reaction>
    <physiologicalReaction direction="left-to-right" evidence="10">
        <dbReference type="Rhea" id="RHEA:55965"/>
    </physiologicalReaction>
</comment>
<evidence type="ECO:0000313" key="15">
    <source>
        <dbReference type="EMBL" id="KRZ73129.1"/>
    </source>
</evidence>
<keyword evidence="4 12" id="KW-0547">Nucleotide-binding</keyword>
<dbReference type="Gene3D" id="3.30.800.10">
    <property type="entry name" value="Phosphatidylinositol Phosphate Kinase II Beta"/>
    <property type="match status" value="1"/>
</dbReference>
<evidence type="ECO:0000256" key="3">
    <source>
        <dbReference type="ARBA" id="ARBA00022679"/>
    </source>
</evidence>
<feature type="compositionally biased region" description="Polar residues" evidence="13">
    <location>
        <begin position="383"/>
        <end position="393"/>
    </location>
</feature>
<name>A0A0V1MMR7_9BILA</name>
<keyword evidence="3 12" id="KW-0808">Transferase</keyword>
<evidence type="ECO:0000256" key="11">
    <source>
        <dbReference type="ARBA" id="ARBA00039039"/>
    </source>
</evidence>
<dbReference type="Proteomes" id="UP000054843">
    <property type="component" value="Unassembled WGS sequence"/>
</dbReference>
<dbReference type="STRING" id="268474.A0A0V1MMR7"/>
<keyword evidence="16" id="KW-1185">Reference proteome</keyword>
<dbReference type="InterPro" id="IPR027483">
    <property type="entry name" value="PInositol-4-P-4/5-kinase_C_sf"/>
</dbReference>
<feature type="region of interest" description="Disordered" evidence="13">
    <location>
        <begin position="357"/>
        <end position="413"/>
    </location>
</feature>
<dbReference type="PROSITE" id="PS51455">
    <property type="entry name" value="PIPK"/>
    <property type="match status" value="1"/>
</dbReference>
<dbReference type="GO" id="GO:0005737">
    <property type="term" value="C:cytoplasm"/>
    <property type="evidence" value="ECO:0007669"/>
    <property type="project" value="UniProtKB-SubCell"/>
</dbReference>
<dbReference type="SUPFAM" id="SSF56104">
    <property type="entry name" value="SAICAR synthase-like"/>
    <property type="match status" value="1"/>
</dbReference>
<reference evidence="15 16" key="1">
    <citation type="submission" date="2015-01" db="EMBL/GenBank/DDBJ databases">
        <title>Evolution of Trichinella species and genotypes.</title>
        <authorList>
            <person name="Korhonen P.K."/>
            <person name="Edoardo P."/>
            <person name="Giuseppe L.R."/>
            <person name="Gasser R.B."/>
        </authorList>
    </citation>
    <scope>NUCLEOTIDE SEQUENCE [LARGE SCALE GENOMIC DNA]</scope>
    <source>
        <strain evidence="15">ISS1980</strain>
    </source>
</reference>
<evidence type="ECO:0000256" key="5">
    <source>
        <dbReference type="ARBA" id="ARBA00022777"/>
    </source>
</evidence>
<evidence type="ECO:0000256" key="6">
    <source>
        <dbReference type="ARBA" id="ARBA00022840"/>
    </source>
</evidence>
<dbReference type="GO" id="GO:0016309">
    <property type="term" value="F:1-phosphatidylinositol-5-phosphate 4-kinase activity"/>
    <property type="evidence" value="ECO:0007669"/>
    <property type="project" value="UniProtKB-EC"/>
</dbReference>
<dbReference type="GO" id="GO:0005524">
    <property type="term" value="F:ATP binding"/>
    <property type="evidence" value="ECO:0007669"/>
    <property type="project" value="UniProtKB-UniRule"/>
</dbReference>
<evidence type="ECO:0000256" key="10">
    <source>
        <dbReference type="ARBA" id="ARBA00036950"/>
    </source>
</evidence>
<proteinExistence type="predicted"/>
<dbReference type="Pfam" id="PF01504">
    <property type="entry name" value="PIP5K"/>
    <property type="match status" value="1"/>
</dbReference>
<dbReference type="InterPro" id="IPR023610">
    <property type="entry name" value="PInositol-4/5-P-5/4-kinase"/>
</dbReference>
<dbReference type="CDD" id="cd17305">
    <property type="entry name" value="PIPKc_PIP5KII"/>
    <property type="match status" value="1"/>
</dbReference>
<comment type="caution">
    <text evidence="15">The sequence shown here is derived from an EMBL/GenBank/DDBJ whole genome shotgun (WGS) entry which is preliminary data.</text>
</comment>
<dbReference type="GO" id="GO:0046854">
    <property type="term" value="P:phosphatidylinositol phosphate biosynthetic process"/>
    <property type="evidence" value="ECO:0007669"/>
    <property type="project" value="TreeGrafter"/>
</dbReference>
<dbReference type="Gene3D" id="3.30.810.10">
    <property type="entry name" value="2-Layer Sandwich"/>
    <property type="match status" value="1"/>
</dbReference>
<keyword evidence="6 12" id="KW-0067">ATP-binding</keyword>
<dbReference type="PANTHER" id="PTHR23086:SF8">
    <property type="entry name" value="PHOSPHATIDYLINOSITOL 5-PHOSPHATE 4-KINASE, ISOFORM A"/>
    <property type="match status" value="1"/>
</dbReference>
<sequence>MVSNKLLLTKDRFTFSLQIDVGLVPVDWFDHYIYNNAPSEVSLNNMMKVVKFKSTFFIGNKFLENPTSSKCCHTSTMMKSKKKLKHKPRRPIVPKWKLFRSSDPFLSVFMWGINHTITESSHIPPTRLLMPDDFKAFSKIRIDNHLFNKESMPSHFKVKEYCPNVFRSIREKFAIDDDDYLKSLTKNEPVVMEPSGRSGGARVFVSYDKRFLIKTLCAEEVAEVHSILQKYHNYIVEHHSKTLLPQFLGMYRLTVEGVETYVVVTRSIFSRNYAITKKYDLKGSTVQRQASDKEKAKDFPTFKDKDFLEEKCRLYLSTDSRQKLMNMLTSDTEFLASLNLMDYSLLVGLHVCDQEQQSTPNSPVRTVAEAVHSPGVCPDSSELENASDGSNEYGSQPTPPESPEPSSGAFAPFSDYPELKLDDEFYAVTATPDAPKKMIYFIGLIDILTYYGMKKLTATAAKTVKYGAEAEISSVRPQQYAKRLVEFVSRAFADNAASASNSTETAA</sequence>
<evidence type="ECO:0000256" key="13">
    <source>
        <dbReference type="SAM" id="MobiDB-lite"/>
    </source>
</evidence>
<gene>
    <name evidence="15" type="primary">PIP4K2B</name>
    <name evidence="15" type="ORF">T10_8751</name>
</gene>
<evidence type="ECO:0000256" key="1">
    <source>
        <dbReference type="ARBA" id="ARBA00004496"/>
    </source>
</evidence>
<dbReference type="OrthoDB" id="20783at2759"/>
<evidence type="ECO:0000256" key="12">
    <source>
        <dbReference type="PROSITE-ProRule" id="PRU00781"/>
    </source>
</evidence>
<feature type="domain" description="PIPK" evidence="14">
    <location>
        <begin position="101"/>
        <end position="492"/>
    </location>
</feature>
<dbReference type="InterPro" id="IPR002498">
    <property type="entry name" value="PInositol-4-P-4/5-kinase_core"/>
</dbReference>
<dbReference type="InterPro" id="IPR027484">
    <property type="entry name" value="PInositol-4-P-5-kinase_N"/>
</dbReference>
<dbReference type="EMBL" id="JYDO01000068">
    <property type="protein sequence ID" value="KRZ73129.1"/>
    <property type="molecule type" value="Genomic_DNA"/>
</dbReference>
<keyword evidence="5 12" id="KW-0418">Kinase</keyword>
<evidence type="ECO:0000256" key="9">
    <source>
        <dbReference type="ARBA" id="ARBA00036698"/>
    </source>
</evidence>
<keyword evidence="2" id="KW-0963">Cytoplasm</keyword>
<dbReference type="PANTHER" id="PTHR23086">
    <property type="entry name" value="PHOSPHATIDYLINOSITOL-4-PHOSPHATE 5-KINASE"/>
    <property type="match status" value="1"/>
</dbReference>
<evidence type="ECO:0000256" key="2">
    <source>
        <dbReference type="ARBA" id="ARBA00022490"/>
    </source>
</evidence>
<dbReference type="GO" id="GO:0005886">
    <property type="term" value="C:plasma membrane"/>
    <property type="evidence" value="ECO:0007669"/>
    <property type="project" value="TreeGrafter"/>
</dbReference>
<feature type="compositionally biased region" description="Low complexity" evidence="13">
    <location>
        <begin position="404"/>
        <end position="413"/>
    </location>
</feature>
<keyword evidence="7" id="KW-0443">Lipid metabolism</keyword>
<evidence type="ECO:0000259" key="14">
    <source>
        <dbReference type="PROSITE" id="PS51455"/>
    </source>
</evidence>
<dbReference type="GO" id="GO:0016308">
    <property type="term" value="F:1-phosphatidylinositol-4-phosphate 5-kinase activity"/>
    <property type="evidence" value="ECO:0007669"/>
    <property type="project" value="TreeGrafter"/>
</dbReference>
<evidence type="ECO:0000256" key="8">
    <source>
        <dbReference type="ARBA" id="ARBA00036478"/>
    </source>
</evidence>
<evidence type="ECO:0000313" key="16">
    <source>
        <dbReference type="Proteomes" id="UP000054843"/>
    </source>
</evidence>
<protein>
    <recommendedName>
        <fullName evidence="11">1-phosphatidylinositol-5-phosphate 4-kinase</fullName>
        <ecNumber evidence="11">2.7.1.149</ecNumber>
    </recommendedName>
</protein>
<dbReference type="AlphaFoldDB" id="A0A0V1MMR7"/>
<comment type="subcellular location">
    <subcellularLocation>
        <location evidence="1">Cytoplasm</location>
    </subcellularLocation>
</comment>
<comment type="catalytic activity">
    <reaction evidence="9">
        <text>a 1,2-diacyl-sn-glycero-3-phospho-(1D-myo-inositol-5-phosphate) + ATP = a 1,2-diacyl-sn-glycero-3-phospho-(1D-myo-inositol-4,5-bisphosphate) + ADP + H(+)</text>
        <dbReference type="Rhea" id="RHEA:12280"/>
        <dbReference type="ChEBI" id="CHEBI:15378"/>
        <dbReference type="ChEBI" id="CHEBI:30616"/>
        <dbReference type="ChEBI" id="CHEBI:57795"/>
        <dbReference type="ChEBI" id="CHEBI:58456"/>
        <dbReference type="ChEBI" id="CHEBI:456216"/>
        <dbReference type="EC" id="2.7.1.149"/>
    </reaction>
    <physiologicalReaction direction="left-to-right" evidence="9">
        <dbReference type="Rhea" id="RHEA:12281"/>
    </physiologicalReaction>
</comment>
<evidence type="ECO:0000256" key="7">
    <source>
        <dbReference type="ARBA" id="ARBA00023098"/>
    </source>
</evidence>
<dbReference type="EC" id="2.7.1.149" evidence="11"/>